<dbReference type="EMBL" id="QGKV02000832">
    <property type="protein sequence ID" value="KAF3551268.1"/>
    <property type="molecule type" value="Genomic_DNA"/>
</dbReference>
<dbReference type="PANTHER" id="PTHR47378:SF1">
    <property type="entry name" value="DIVINYL CHLOROPHYLLIDE A 8-VINYL-REDUCTASE, CHLOROPLASTIC"/>
    <property type="match status" value="1"/>
</dbReference>
<name>A0ABQ7CIV2_BRACR</name>
<protein>
    <submittedName>
        <fullName evidence="2">Uncharacterized protein</fullName>
    </submittedName>
</protein>
<dbReference type="PANTHER" id="PTHR47378">
    <property type="entry name" value="DIVINYL CHLOROPHYLLIDE A 8-VINYL-REDUCTASE, CHLOROPLASTIC"/>
    <property type="match status" value="1"/>
</dbReference>
<evidence type="ECO:0000256" key="1">
    <source>
        <dbReference type="ARBA" id="ARBA00023002"/>
    </source>
</evidence>
<accession>A0ABQ7CIV2</accession>
<evidence type="ECO:0000313" key="3">
    <source>
        <dbReference type="Proteomes" id="UP000266723"/>
    </source>
</evidence>
<evidence type="ECO:0000313" key="2">
    <source>
        <dbReference type="EMBL" id="KAF3551268.1"/>
    </source>
</evidence>
<sequence>MLAIEYVKSRYRCKYMYVLRNRIERLEFYLQHCETKSFVQELRWSSRDCERWEALTDIFPSVKKIGRYYAAESKLILDPETGLYSEEKTPSYVKDTARDSFEKVIRGRDGWLAGQELGEQF</sequence>
<keyword evidence="1" id="KW-0560">Oxidoreductase</keyword>
<comment type="caution">
    <text evidence="2">The sequence shown here is derived from an EMBL/GenBank/DDBJ whole genome shotgun (WGS) entry which is preliminary data.</text>
</comment>
<proteinExistence type="predicted"/>
<gene>
    <name evidence="2" type="ORF">DY000_02000793</name>
</gene>
<reference evidence="2 3" key="1">
    <citation type="journal article" date="2020" name="BMC Genomics">
        <title>Intraspecific diversification of the crop wild relative Brassica cretica Lam. using demographic model selection.</title>
        <authorList>
            <person name="Kioukis A."/>
            <person name="Michalopoulou V.A."/>
            <person name="Briers L."/>
            <person name="Pirintsos S."/>
            <person name="Studholme D.J."/>
            <person name="Pavlidis P."/>
            <person name="Sarris P.F."/>
        </authorList>
    </citation>
    <scope>NUCLEOTIDE SEQUENCE [LARGE SCALE GENOMIC DNA]</scope>
    <source>
        <strain evidence="3">cv. PFS-1207/04</strain>
    </source>
</reference>
<organism evidence="2 3">
    <name type="scientific">Brassica cretica</name>
    <name type="common">Mustard</name>
    <dbReference type="NCBI Taxonomy" id="69181"/>
    <lineage>
        <taxon>Eukaryota</taxon>
        <taxon>Viridiplantae</taxon>
        <taxon>Streptophyta</taxon>
        <taxon>Embryophyta</taxon>
        <taxon>Tracheophyta</taxon>
        <taxon>Spermatophyta</taxon>
        <taxon>Magnoliopsida</taxon>
        <taxon>eudicotyledons</taxon>
        <taxon>Gunneridae</taxon>
        <taxon>Pentapetalae</taxon>
        <taxon>rosids</taxon>
        <taxon>malvids</taxon>
        <taxon>Brassicales</taxon>
        <taxon>Brassicaceae</taxon>
        <taxon>Brassiceae</taxon>
        <taxon>Brassica</taxon>
    </lineage>
</organism>
<dbReference type="Proteomes" id="UP000266723">
    <property type="component" value="Unassembled WGS sequence"/>
</dbReference>
<keyword evidence="3" id="KW-1185">Reference proteome</keyword>
<dbReference type="InterPro" id="IPR044201">
    <property type="entry name" value="DVR-like"/>
</dbReference>